<gene>
    <name evidence="2" type="ORF">FJT64_014227</name>
</gene>
<keyword evidence="3" id="KW-1185">Reference proteome</keyword>
<dbReference type="Proteomes" id="UP000440578">
    <property type="component" value="Unassembled WGS sequence"/>
</dbReference>
<feature type="compositionally biased region" description="Polar residues" evidence="1">
    <location>
        <begin position="73"/>
        <end position="85"/>
    </location>
</feature>
<feature type="region of interest" description="Disordered" evidence="1">
    <location>
        <begin position="30"/>
        <end position="59"/>
    </location>
</feature>
<reference evidence="2 3" key="1">
    <citation type="submission" date="2019-07" db="EMBL/GenBank/DDBJ databases">
        <title>Draft genome assembly of a fouling barnacle, Amphibalanus amphitrite (Darwin, 1854): The first reference genome for Thecostraca.</title>
        <authorList>
            <person name="Kim W."/>
        </authorList>
    </citation>
    <scope>NUCLEOTIDE SEQUENCE [LARGE SCALE GENOMIC DNA]</scope>
    <source>
        <strain evidence="2">SNU_AA5</strain>
        <tissue evidence="2">Soma without cirri and trophi</tissue>
    </source>
</reference>
<evidence type="ECO:0000313" key="3">
    <source>
        <dbReference type="Proteomes" id="UP000440578"/>
    </source>
</evidence>
<dbReference type="EMBL" id="VIIS01002199">
    <property type="protein sequence ID" value="KAF0287302.1"/>
    <property type="molecule type" value="Genomic_DNA"/>
</dbReference>
<evidence type="ECO:0000256" key="1">
    <source>
        <dbReference type="SAM" id="MobiDB-lite"/>
    </source>
</evidence>
<sequence>MNPYFRKGCKAGSGAGHLWTLADVDGRRVRRSQTAARMGRPSGPTECATGGQGESGAAADATVLELKLCEDTPSPSQEIWLSSSPPEDEQRPDSPPVEPDPGFVIQYCTFTPEVRDTTEGTDEQTKQKFCNFIPEVAATVELPLEESVGCELNNNTDISCGDEPRETQLFAPQFRNSLLPTNNGHLTGHHQQMTAGLFS</sequence>
<proteinExistence type="predicted"/>
<evidence type="ECO:0000313" key="2">
    <source>
        <dbReference type="EMBL" id="KAF0287302.1"/>
    </source>
</evidence>
<organism evidence="2 3">
    <name type="scientific">Amphibalanus amphitrite</name>
    <name type="common">Striped barnacle</name>
    <name type="synonym">Balanus amphitrite</name>
    <dbReference type="NCBI Taxonomy" id="1232801"/>
    <lineage>
        <taxon>Eukaryota</taxon>
        <taxon>Metazoa</taxon>
        <taxon>Ecdysozoa</taxon>
        <taxon>Arthropoda</taxon>
        <taxon>Crustacea</taxon>
        <taxon>Multicrustacea</taxon>
        <taxon>Cirripedia</taxon>
        <taxon>Thoracica</taxon>
        <taxon>Thoracicalcarea</taxon>
        <taxon>Balanomorpha</taxon>
        <taxon>Balanoidea</taxon>
        <taxon>Balanidae</taxon>
        <taxon>Amphibalaninae</taxon>
        <taxon>Amphibalanus</taxon>
    </lineage>
</organism>
<comment type="caution">
    <text evidence="2">The sequence shown here is derived from an EMBL/GenBank/DDBJ whole genome shotgun (WGS) entry which is preliminary data.</text>
</comment>
<dbReference type="AlphaFoldDB" id="A0A6A4VAE4"/>
<feature type="region of interest" description="Disordered" evidence="1">
    <location>
        <begin position="72"/>
        <end position="103"/>
    </location>
</feature>
<protein>
    <submittedName>
        <fullName evidence="2">Uncharacterized protein</fullName>
    </submittedName>
</protein>
<name>A0A6A4VAE4_AMPAM</name>
<dbReference type="OrthoDB" id="5954824at2759"/>
<accession>A0A6A4VAE4</accession>